<dbReference type="SUPFAM" id="SSF103247">
    <property type="entry name" value="TT1751-like"/>
    <property type="match status" value="1"/>
</dbReference>
<reference evidence="2" key="1">
    <citation type="submission" date="2016-10" db="EMBL/GenBank/DDBJ databases">
        <title>Sequence of Gallionella enrichment culture.</title>
        <authorList>
            <person name="Poehlein A."/>
            <person name="Muehling M."/>
            <person name="Daniel R."/>
        </authorList>
    </citation>
    <scope>NUCLEOTIDE SEQUENCE</scope>
</reference>
<accession>A0A1J5Q214</accession>
<dbReference type="CDD" id="cd14797">
    <property type="entry name" value="DUF302"/>
    <property type="match status" value="1"/>
</dbReference>
<proteinExistence type="predicted"/>
<feature type="domain" description="DUF302" evidence="1">
    <location>
        <begin position="36"/>
        <end position="99"/>
    </location>
</feature>
<evidence type="ECO:0000313" key="2">
    <source>
        <dbReference type="EMBL" id="OIQ77320.1"/>
    </source>
</evidence>
<dbReference type="AlphaFoldDB" id="A0A1J5Q214"/>
<dbReference type="PANTHER" id="PTHR38342:SF1">
    <property type="entry name" value="SLR5037 PROTEIN"/>
    <property type="match status" value="1"/>
</dbReference>
<organism evidence="2">
    <name type="scientific">mine drainage metagenome</name>
    <dbReference type="NCBI Taxonomy" id="410659"/>
    <lineage>
        <taxon>unclassified sequences</taxon>
        <taxon>metagenomes</taxon>
        <taxon>ecological metagenomes</taxon>
    </lineage>
</organism>
<evidence type="ECO:0000259" key="1">
    <source>
        <dbReference type="Pfam" id="PF03625"/>
    </source>
</evidence>
<dbReference type="Pfam" id="PF03625">
    <property type="entry name" value="DUF302"/>
    <property type="match status" value="1"/>
</dbReference>
<dbReference type="InterPro" id="IPR035923">
    <property type="entry name" value="TT1751-like_sf"/>
</dbReference>
<comment type="caution">
    <text evidence="2">The sequence shown here is derived from an EMBL/GenBank/DDBJ whole genome shotgun (WGS) entry which is preliminary data.</text>
</comment>
<sequence length="129" mass="13767">MNVINFKREIEGSLEEAVARVTSALAGQGFGILTRIDMHSKIFEKTGKKIIPTVILGACNPTLAYEAFTANSDVAGLLPCNAVVRELAKNKISIELTAPSAVMRILGDDKLVKLAVEADKNIKTALASI</sequence>
<protein>
    <recommendedName>
        <fullName evidence="1">DUF302 domain-containing protein</fullName>
    </recommendedName>
</protein>
<name>A0A1J5Q214_9ZZZZ</name>
<dbReference type="Gene3D" id="3.30.310.70">
    <property type="entry name" value="TT1751-like domain"/>
    <property type="match status" value="1"/>
</dbReference>
<dbReference type="PANTHER" id="PTHR38342">
    <property type="entry name" value="SLR5037 PROTEIN"/>
    <property type="match status" value="1"/>
</dbReference>
<dbReference type="PIRSF" id="PIRSF021774">
    <property type="entry name" value="UCP021774"/>
    <property type="match status" value="1"/>
</dbReference>
<dbReference type="InterPro" id="IPR016796">
    <property type="entry name" value="UCP021774"/>
</dbReference>
<dbReference type="InterPro" id="IPR005180">
    <property type="entry name" value="DUF302"/>
</dbReference>
<gene>
    <name evidence="2" type="ORF">GALL_409810</name>
</gene>
<dbReference type="EMBL" id="MLJW01001643">
    <property type="protein sequence ID" value="OIQ77320.1"/>
    <property type="molecule type" value="Genomic_DNA"/>
</dbReference>